<feature type="transmembrane region" description="Helical" evidence="5">
    <location>
        <begin position="33"/>
        <end position="52"/>
    </location>
</feature>
<dbReference type="Proteomes" id="UP000189426">
    <property type="component" value="Unassembled WGS sequence"/>
</dbReference>
<feature type="transmembrane region" description="Helical" evidence="5">
    <location>
        <begin position="179"/>
        <end position="196"/>
    </location>
</feature>
<feature type="transmembrane region" description="Helical" evidence="5">
    <location>
        <begin position="224"/>
        <end position="243"/>
    </location>
</feature>
<dbReference type="PANTHER" id="PTHR37422">
    <property type="entry name" value="TEICHURONIC ACID BIOSYNTHESIS PROTEIN TUAE"/>
    <property type="match status" value="1"/>
</dbReference>
<dbReference type="InterPro" id="IPR007016">
    <property type="entry name" value="O-antigen_ligase-rel_domated"/>
</dbReference>
<keyword evidence="8" id="KW-1185">Reference proteome</keyword>
<gene>
    <name evidence="7" type="ORF">BKK47_07920</name>
</gene>
<feature type="transmembrane region" description="Helical" evidence="5">
    <location>
        <begin position="333"/>
        <end position="351"/>
    </location>
</feature>
<evidence type="ECO:0000259" key="6">
    <source>
        <dbReference type="Pfam" id="PF04932"/>
    </source>
</evidence>
<dbReference type="InterPro" id="IPR051533">
    <property type="entry name" value="WaaL-like"/>
</dbReference>
<dbReference type="RefSeq" id="WP_077494345.1">
    <property type="nucleotide sequence ID" value="NZ_MLHG01000051.1"/>
</dbReference>
<feature type="transmembrane region" description="Helical" evidence="5">
    <location>
        <begin position="64"/>
        <end position="83"/>
    </location>
</feature>
<organism evidence="7 8">
    <name type="scientific">Rodentibacter mrazii</name>
    <dbReference type="NCBI Taxonomy" id="1908257"/>
    <lineage>
        <taxon>Bacteria</taxon>
        <taxon>Pseudomonadati</taxon>
        <taxon>Pseudomonadota</taxon>
        <taxon>Gammaproteobacteria</taxon>
        <taxon>Pasteurellales</taxon>
        <taxon>Pasteurellaceae</taxon>
        <taxon>Rodentibacter</taxon>
    </lineage>
</organism>
<evidence type="ECO:0000313" key="7">
    <source>
        <dbReference type="EMBL" id="OOF38856.1"/>
    </source>
</evidence>
<accession>A0A1V3IE18</accession>
<feature type="transmembrane region" description="Helical" evidence="5">
    <location>
        <begin position="95"/>
        <end position="111"/>
    </location>
</feature>
<sequence>MQISKQNLLPFLANFSISFFFLSVLAFKGGHNIAPFLLIALGIGYGIYGLIKKFKWNLSQEDKWLIYSYIFYFLVFVLSLLIAGGKGRELDNPSRAILLIPGLILLLRMPLKLCSVIYAIPLGSLIAGLVALYDKFILHSPMAYSPRTMQIQGGDIAMSLGLFSILIGLYYRQKSQKKMTALCIFASFFGILGSILSTARGGWVALPFMLIAVLWIYRHSLLKGFFLSVVGVFLVAVVGVSQIPNSRVMERLSLIQHDIANYGNNNANTSIGARFEMWKSAVQMIKEKPILGWGEKGATEKRKQDVKMKAVASNIGQFTHAHNQYLDDFSKRGIVGFITFLGILLVPLYQFKRRLNSDSPETKLIATLGVVHILSVMIYCLSQGFFAHNSGNIFYFFLTTVFYAMLKQSEKRQSLEQV</sequence>
<feature type="transmembrane region" description="Helical" evidence="5">
    <location>
        <begin position="7"/>
        <end position="27"/>
    </location>
</feature>
<keyword evidence="4 5" id="KW-0472">Membrane</keyword>
<comment type="subcellular location">
    <subcellularLocation>
        <location evidence="1">Membrane</location>
        <topology evidence="1">Multi-pass membrane protein</topology>
    </subcellularLocation>
</comment>
<name>A0A1V3IE18_9PAST</name>
<keyword evidence="2 5" id="KW-0812">Transmembrane</keyword>
<dbReference type="GO" id="GO:0016020">
    <property type="term" value="C:membrane"/>
    <property type="evidence" value="ECO:0007669"/>
    <property type="project" value="UniProtKB-SubCell"/>
</dbReference>
<feature type="domain" description="O-antigen ligase-related" evidence="6">
    <location>
        <begin position="186"/>
        <end position="341"/>
    </location>
</feature>
<dbReference type="PANTHER" id="PTHR37422:SF17">
    <property type="entry name" value="O-ANTIGEN LIGASE"/>
    <property type="match status" value="1"/>
</dbReference>
<dbReference type="STRING" id="1908257.BKK47_07920"/>
<keyword evidence="3 5" id="KW-1133">Transmembrane helix</keyword>
<proteinExistence type="predicted"/>
<feature type="transmembrane region" description="Helical" evidence="5">
    <location>
        <begin position="116"/>
        <end position="133"/>
    </location>
</feature>
<evidence type="ECO:0000256" key="1">
    <source>
        <dbReference type="ARBA" id="ARBA00004141"/>
    </source>
</evidence>
<evidence type="ECO:0000313" key="8">
    <source>
        <dbReference type="Proteomes" id="UP000189426"/>
    </source>
</evidence>
<dbReference type="EMBL" id="MLHG01000051">
    <property type="protein sequence ID" value="OOF38856.1"/>
    <property type="molecule type" value="Genomic_DNA"/>
</dbReference>
<dbReference type="AlphaFoldDB" id="A0A1V3IE18"/>
<evidence type="ECO:0000256" key="2">
    <source>
        <dbReference type="ARBA" id="ARBA00022692"/>
    </source>
</evidence>
<evidence type="ECO:0000256" key="3">
    <source>
        <dbReference type="ARBA" id="ARBA00022989"/>
    </source>
</evidence>
<dbReference type="Pfam" id="PF04932">
    <property type="entry name" value="Wzy_C"/>
    <property type="match status" value="1"/>
</dbReference>
<evidence type="ECO:0000256" key="4">
    <source>
        <dbReference type="ARBA" id="ARBA00023136"/>
    </source>
</evidence>
<feature type="transmembrane region" description="Helical" evidence="5">
    <location>
        <begin position="153"/>
        <end position="172"/>
    </location>
</feature>
<evidence type="ECO:0000256" key="5">
    <source>
        <dbReference type="SAM" id="Phobius"/>
    </source>
</evidence>
<reference evidence="7 8" key="1">
    <citation type="submission" date="2016-10" db="EMBL/GenBank/DDBJ databases">
        <title>Rodentibacter gen. nov. and new species.</title>
        <authorList>
            <person name="Christensen H."/>
        </authorList>
    </citation>
    <scope>NUCLEOTIDE SEQUENCE [LARGE SCALE GENOMIC DNA]</scope>
    <source>
        <strain evidence="7 8">Ppn418</strain>
    </source>
</reference>
<protein>
    <submittedName>
        <fullName evidence="7">RfaL protein</fullName>
    </submittedName>
</protein>
<comment type="caution">
    <text evidence="7">The sequence shown here is derived from an EMBL/GenBank/DDBJ whole genome shotgun (WGS) entry which is preliminary data.</text>
</comment>
<feature type="transmembrane region" description="Helical" evidence="5">
    <location>
        <begin position="363"/>
        <end position="379"/>
    </location>
</feature>